<evidence type="ECO:0000259" key="1">
    <source>
        <dbReference type="Pfam" id="PF04326"/>
    </source>
</evidence>
<keyword evidence="2" id="KW-0547">Nucleotide-binding</keyword>
<dbReference type="RefSeq" id="WP_124398542.1">
    <property type="nucleotide sequence ID" value="NZ_BHZE01000024.1"/>
</dbReference>
<dbReference type="Gene3D" id="3.30.950.30">
    <property type="entry name" value="Schlafen, AAA domain"/>
    <property type="match status" value="1"/>
</dbReference>
<reference evidence="2 3" key="1">
    <citation type="submission" date="2018-11" db="EMBL/GenBank/DDBJ databases">
        <title>Schleiferia aggregans sp. nov., a moderately thermophilic heterotrophic bacterium isolated from microbial mats at a terrestrial hot spring.</title>
        <authorList>
            <person name="Iino T."/>
            <person name="Ohkuma M."/>
            <person name="Haruta S."/>
        </authorList>
    </citation>
    <scope>NUCLEOTIDE SEQUENCE [LARGE SCALE GENOMIC DNA]</scope>
    <source>
        <strain evidence="2 3">LA</strain>
    </source>
</reference>
<organism evidence="2 3">
    <name type="scientific">Thermaurantimonas aggregans</name>
    <dbReference type="NCBI Taxonomy" id="2173829"/>
    <lineage>
        <taxon>Bacteria</taxon>
        <taxon>Pseudomonadati</taxon>
        <taxon>Bacteroidota</taxon>
        <taxon>Flavobacteriia</taxon>
        <taxon>Flavobacteriales</taxon>
        <taxon>Schleiferiaceae</taxon>
        <taxon>Thermaurantimonas</taxon>
    </lineage>
</organism>
<feature type="domain" description="Schlafen AlbA-2" evidence="1">
    <location>
        <begin position="17"/>
        <end position="129"/>
    </location>
</feature>
<evidence type="ECO:0000313" key="3">
    <source>
        <dbReference type="Proteomes" id="UP000286715"/>
    </source>
</evidence>
<dbReference type="InterPro" id="IPR038461">
    <property type="entry name" value="Schlafen_AlbA_2_dom_sf"/>
</dbReference>
<dbReference type="EMBL" id="BHZE01000024">
    <property type="protein sequence ID" value="GCD78487.1"/>
    <property type="molecule type" value="Genomic_DNA"/>
</dbReference>
<accession>A0A401XN89</accession>
<dbReference type="Proteomes" id="UP000286715">
    <property type="component" value="Unassembled WGS sequence"/>
</dbReference>
<keyword evidence="2" id="KW-0067">ATP-binding</keyword>
<proteinExistence type="predicted"/>
<sequence length="216" mass="24843">MQLQAPSYLMELIGQGEGLQLDFKFAINDSRKIAISLSAFANTKGGRLLIGVKDNGRIAGVRSDEEFYMIEAANEMYLNRPLPLTVIEHEQEGRIVLEVIVPEDQKKGIKAIDAHNKGWAYIRHFDQNILASPVHLEYWRYAADTEPKKRLNQQQIIQSLRIISSFEEGISLENFQRRSNIQRKQATELLARFLYWNLIKTHIVNGRILFIGTECD</sequence>
<dbReference type="Pfam" id="PF04326">
    <property type="entry name" value="SLFN_AlbA_2"/>
    <property type="match status" value="1"/>
</dbReference>
<keyword evidence="2" id="KW-0378">Hydrolase</keyword>
<dbReference type="GO" id="GO:0004386">
    <property type="term" value="F:helicase activity"/>
    <property type="evidence" value="ECO:0007669"/>
    <property type="project" value="UniProtKB-KW"/>
</dbReference>
<dbReference type="InterPro" id="IPR007421">
    <property type="entry name" value="Schlafen_AlbA_2_dom"/>
</dbReference>
<name>A0A401XN89_9FLAO</name>
<comment type="caution">
    <text evidence="2">The sequence shown here is derived from an EMBL/GenBank/DDBJ whole genome shotgun (WGS) entry which is preliminary data.</text>
</comment>
<gene>
    <name evidence="2" type="ORF">JCM31826_19690</name>
</gene>
<evidence type="ECO:0000313" key="2">
    <source>
        <dbReference type="EMBL" id="GCD78487.1"/>
    </source>
</evidence>
<keyword evidence="3" id="KW-1185">Reference proteome</keyword>
<keyword evidence="2" id="KW-0347">Helicase</keyword>
<dbReference type="OrthoDB" id="9807907at2"/>
<dbReference type="PANTHER" id="PTHR30595:SF6">
    <property type="entry name" value="SCHLAFEN ALBA-2 DOMAIN-CONTAINING PROTEIN"/>
    <property type="match status" value="1"/>
</dbReference>
<protein>
    <submittedName>
        <fullName evidence="2">ATP-dependent DNA helicase</fullName>
    </submittedName>
</protein>
<dbReference type="PANTHER" id="PTHR30595">
    <property type="entry name" value="GLPR-RELATED TRANSCRIPTIONAL REPRESSOR"/>
    <property type="match status" value="1"/>
</dbReference>
<dbReference type="AlphaFoldDB" id="A0A401XN89"/>